<dbReference type="OrthoDB" id="9808398at2"/>
<dbReference type="GO" id="GO:0016787">
    <property type="term" value="F:hydrolase activity"/>
    <property type="evidence" value="ECO:0007669"/>
    <property type="project" value="UniProtKB-KW"/>
</dbReference>
<dbReference type="Pfam" id="PF00561">
    <property type="entry name" value="Abhydrolase_1"/>
    <property type="match status" value="1"/>
</dbReference>
<keyword evidence="3" id="KW-0808">Transferase</keyword>
<protein>
    <submittedName>
        <fullName evidence="3">Putative hydrolase or acyltransferase (Alpha/beta hydrolase superfamily)</fullName>
    </submittedName>
</protein>
<keyword evidence="3" id="KW-0012">Acyltransferase</keyword>
<organism evidence="3 4">
    <name type="scientific">Gynuella sunshinyii YC6258</name>
    <dbReference type="NCBI Taxonomy" id="1445510"/>
    <lineage>
        <taxon>Bacteria</taxon>
        <taxon>Pseudomonadati</taxon>
        <taxon>Pseudomonadota</taxon>
        <taxon>Gammaproteobacteria</taxon>
        <taxon>Oceanospirillales</taxon>
        <taxon>Saccharospirillaceae</taxon>
        <taxon>Gynuella</taxon>
    </lineage>
</organism>
<dbReference type="Proteomes" id="UP000032266">
    <property type="component" value="Chromosome"/>
</dbReference>
<keyword evidence="1 3" id="KW-0378">Hydrolase</keyword>
<reference evidence="3 4" key="1">
    <citation type="submission" date="2014-01" db="EMBL/GenBank/DDBJ databases">
        <title>Full genme sequencing of cellulolytic bacterium Gynuella sunshinyii YC6258T gen. nov., sp. nov.</title>
        <authorList>
            <person name="Khan H."/>
            <person name="Chung E.J."/>
            <person name="Chung Y.R."/>
        </authorList>
    </citation>
    <scope>NUCLEOTIDE SEQUENCE [LARGE SCALE GENOMIC DNA]</scope>
    <source>
        <strain evidence="3 4">YC6258</strain>
    </source>
</reference>
<dbReference type="SUPFAM" id="SSF53474">
    <property type="entry name" value="alpha/beta-Hydrolases"/>
    <property type="match status" value="1"/>
</dbReference>
<dbReference type="RefSeq" id="WP_044617041.1">
    <property type="nucleotide sequence ID" value="NZ_CP007142.1"/>
</dbReference>
<evidence type="ECO:0000313" key="3">
    <source>
        <dbReference type="EMBL" id="AJQ94526.1"/>
    </source>
</evidence>
<dbReference type="PRINTS" id="PR00412">
    <property type="entry name" value="EPOXHYDRLASE"/>
</dbReference>
<sequence>MLFYREQGQGPALIVMHGLFGSSDNWNSLTKHFSDSYRVISVDMRNHGQSFHSDEMNYVAMANDIEQLIAFLKLERLVILGHSMGGKVAMQLSLSRPEAYSGVIIADIAPRHYTAHHTDIFEGLRSIPLSNLKNRKEADLILSDFVNDVTTRQFLLKSLYLTDDNQFQWRFNLNTLFRDYDNLLQIPPATGPYLSNTLFLKGARSNYILPQDKDAIEQRFPDTTLKIIADAGHWLHAEKPRLFIKHVSDYLQSIIKN</sequence>
<proteinExistence type="predicted"/>
<feature type="domain" description="AB hydrolase-1" evidence="2">
    <location>
        <begin position="11"/>
        <end position="240"/>
    </location>
</feature>
<dbReference type="InterPro" id="IPR000073">
    <property type="entry name" value="AB_hydrolase_1"/>
</dbReference>
<dbReference type="AlphaFoldDB" id="A0A0C5VJR0"/>
<dbReference type="PANTHER" id="PTHR46118">
    <property type="entry name" value="PROTEIN ABHD11"/>
    <property type="match status" value="1"/>
</dbReference>
<gene>
    <name evidence="3" type="ORF">YC6258_02488</name>
</gene>
<accession>A0A0C5VJR0</accession>
<dbReference type="PATRIC" id="fig|1445510.3.peg.2443"/>
<dbReference type="PANTHER" id="PTHR46118:SF4">
    <property type="entry name" value="PROTEIN ABHD11"/>
    <property type="match status" value="1"/>
</dbReference>
<dbReference type="EMBL" id="CP007142">
    <property type="protein sequence ID" value="AJQ94526.1"/>
    <property type="molecule type" value="Genomic_DNA"/>
</dbReference>
<dbReference type="Gene3D" id="3.40.50.1820">
    <property type="entry name" value="alpha/beta hydrolase"/>
    <property type="match status" value="1"/>
</dbReference>
<evidence type="ECO:0000259" key="2">
    <source>
        <dbReference type="Pfam" id="PF00561"/>
    </source>
</evidence>
<evidence type="ECO:0000256" key="1">
    <source>
        <dbReference type="ARBA" id="ARBA00022801"/>
    </source>
</evidence>
<dbReference type="HOGENOM" id="CLU_020336_53_1_6"/>
<dbReference type="GO" id="GO:0016746">
    <property type="term" value="F:acyltransferase activity"/>
    <property type="evidence" value="ECO:0007669"/>
    <property type="project" value="UniProtKB-KW"/>
</dbReference>
<dbReference type="PRINTS" id="PR00111">
    <property type="entry name" value="ABHYDROLASE"/>
</dbReference>
<dbReference type="KEGG" id="gsn:YC6258_02488"/>
<dbReference type="STRING" id="1445510.YC6258_02488"/>
<dbReference type="InterPro" id="IPR029058">
    <property type="entry name" value="AB_hydrolase_fold"/>
</dbReference>
<keyword evidence="4" id="KW-1185">Reference proteome</keyword>
<name>A0A0C5VJR0_9GAMM</name>
<evidence type="ECO:0000313" key="4">
    <source>
        <dbReference type="Proteomes" id="UP000032266"/>
    </source>
</evidence>
<dbReference type="InterPro" id="IPR000639">
    <property type="entry name" value="Epox_hydrolase-like"/>
</dbReference>